<evidence type="ECO:0000256" key="1">
    <source>
        <dbReference type="ARBA" id="ARBA00023015"/>
    </source>
</evidence>
<reference evidence="6 7" key="1">
    <citation type="submission" date="2023-07" db="EMBL/GenBank/DDBJ databases">
        <title>Sequencing the genomes of 1000 actinobacteria strains.</title>
        <authorList>
            <person name="Klenk H.-P."/>
        </authorList>
    </citation>
    <scope>NUCLEOTIDE SEQUENCE [LARGE SCALE GENOMIC DNA]</scope>
    <source>
        <strain evidence="6 7">DSM 44109</strain>
    </source>
</reference>
<protein>
    <submittedName>
        <fullName evidence="6">AcrR family transcriptional regulator</fullName>
    </submittedName>
</protein>
<proteinExistence type="predicted"/>
<dbReference type="PRINTS" id="PR00455">
    <property type="entry name" value="HTHTETR"/>
</dbReference>
<dbReference type="Gene3D" id="1.10.10.60">
    <property type="entry name" value="Homeodomain-like"/>
    <property type="match status" value="1"/>
</dbReference>
<feature type="domain" description="HTH tetR-type" evidence="5">
    <location>
        <begin position="13"/>
        <end position="73"/>
    </location>
</feature>
<dbReference type="EMBL" id="JAUSRB010000001">
    <property type="protein sequence ID" value="MDP9861244.1"/>
    <property type="molecule type" value="Genomic_DNA"/>
</dbReference>
<name>A0ABT9QXI7_9ACTN</name>
<evidence type="ECO:0000313" key="7">
    <source>
        <dbReference type="Proteomes" id="UP001230426"/>
    </source>
</evidence>
<dbReference type="InterPro" id="IPR001647">
    <property type="entry name" value="HTH_TetR"/>
</dbReference>
<dbReference type="RefSeq" id="WP_306856972.1">
    <property type="nucleotide sequence ID" value="NZ_JAUSRB010000001.1"/>
</dbReference>
<dbReference type="PROSITE" id="PS50977">
    <property type="entry name" value="HTH_TETR_2"/>
    <property type="match status" value="1"/>
</dbReference>
<dbReference type="SUPFAM" id="SSF46689">
    <property type="entry name" value="Homeodomain-like"/>
    <property type="match status" value="1"/>
</dbReference>
<dbReference type="InterPro" id="IPR050109">
    <property type="entry name" value="HTH-type_TetR-like_transc_reg"/>
</dbReference>
<evidence type="ECO:0000256" key="3">
    <source>
        <dbReference type="ARBA" id="ARBA00023163"/>
    </source>
</evidence>
<dbReference type="Pfam" id="PF17754">
    <property type="entry name" value="TetR_C_14"/>
    <property type="match status" value="1"/>
</dbReference>
<feature type="DNA-binding region" description="H-T-H motif" evidence="4">
    <location>
        <begin position="36"/>
        <end position="55"/>
    </location>
</feature>
<dbReference type="InterPro" id="IPR041347">
    <property type="entry name" value="MftR_C"/>
</dbReference>
<sequence length="209" mass="23170">MSYEPGLRERKKQQTRKAISDVASGLFIQRGFDNVTVAEVAEAADVSTKTVFNYFPKKEDLFLDRFPEAAELITCAVRERPEGEEPLAALRRMLLGLLERRHPLGGVGDGYQFFWQVILDSPALQARARELVDGLEDLLGSLFAETSGAGPGDPWPRVAAALVVSAYRTTYITTARRILAGESFDDVIDDHIALLNRSFDALERALATR</sequence>
<dbReference type="PANTHER" id="PTHR30055:SF234">
    <property type="entry name" value="HTH-TYPE TRANSCRIPTIONAL REGULATOR BETI"/>
    <property type="match status" value="1"/>
</dbReference>
<gene>
    <name evidence="6" type="ORF">J2S55_000503</name>
</gene>
<organism evidence="6 7">
    <name type="scientific">Streptosporangium brasiliense</name>
    <dbReference type="NCBI Taxonomy" id="47480"/>
    <lineage>
        <taxon>Bacteria</taxon>
        <taxon>Bacillati</taxon>
        <taxon>Actinomycetota</taxon>
        <taxon>Actinomycetes</taxon>
        <taxon>Streptosporangiales</taxon>
        <taxon>Streptosporangiaceae</taxon>
        <taxon>Streptosporangium</taxon>
    </lineage>
</organism>
<evidence type="ECO:0000259" key="5">
    <source>
        <dbReference type="PROSITE" id="PS50977"/>
    </source>
</evidence>
<dbReference type="Gene3D" id="1.10.357.10">
    <property type="entry name" value="Tetracycline Repressor, domain 2"/>
    <property type="match status" value="1"/>
</dbReference>
<keyword evidence="2 4" id="KW-0238">DNA-binding</keyword>
<keyword evidence="7" id="KW-1185">Reference proteome</keyword>
<keyword evidence="1" id="KW-0805">Transcription regulation</keyword>
<evidence type="ECO:0000256" key="2">
    <source>
        <dbReference type="ARBA" id="ARBA00023125"/>
    </source>
</evidence>
<comment type="caution">
    <text evidence="6">The sequence shown here is derived from an EMBL/GenBank/DDBJ whole genome shotgun (WGS) entry which is preliminary data.</text>
</comment>
<keyword evidence="3" id="KW-0804">Transcription</keyword>
<dbReference type="Pfam" id="PF00440">
    <property type="entry name" value="TetR_N"/>
    <property type="match status" value="1"/>
</dbReference>
<dbReference type="PANTHER" id="PTHR30055">
    <property type="entry name" value="HTH-TYPE TRANSCRIPTIONAL REGULATOR RUTR"/>
    <property type="match status" value="1"/>
</dbReference>
<evidence type="ECO:0000313" key="6">
    <source>
        <dbReference type="EMBL" id="MDP9861244.1"/>
    </source>
</evidence>
<evidence type="ECO:0000256" key="4">
    <source>
        <dbReference type="PROSITE-ProRule" id="PRU00335"/>
    </source>
</evidence>
<accession>A0ABT9QXI7</accession>
<dbReference type="Proteomes" id="UP001230426">
    <property type="component" value="Unassembled WGS sequence"/>
</dbReference>
<dbReference type="InterPro" id="IPR009057">
    <property type="entry name" value="Homeodomain-like_sf"/>
</dbReference>